<dbReference type="InterPro" id="IPR052702">
    <property type="entry name" value="MscS-like_channel"/>
</dbReference>
<dbReference type="Proteomes" id="UP000182703">
    <property type="component" value="Chromosome"/>
</dbReference>
<dbReference type="EMBL" id="CP018095">
    <property type="protein sequence ID" value="APF36358.1"/>
    <property type="molecule type" value="Genomic_DNA"/>
</dbReference>
<dbReference type="InterPro" id="IPR011014">
    <property type="entry name" value="MscS_channel_TM-2"/>
</dbReference>
<dbReference type="InterPro" id="IPR011066">
    <property type="entry name" value="MscS_channel_C_sf"/>
</dbReference>
<feature type="transmembrane region" description="Helical" evidence="8">
    <location>
        <begin position="516"/>
        <end position="540"/>
    </location>
</feature>
<feature type="transmembrane region" description="Helical" evidence="8">
    <location>
        <begin position="238"/>
        <end position="258"/>
    </location>
</feature>
<keyword evidence="5 8" id="KW-1133">Transmembrane helix</keyword>
<feature type="transmembrane region" description="Helical" evidence="8">
    <location>
        <begin position="386"/>
        <end position="408"/>
    </location>
</feature>
<feature type="transmembrane region" description="Helical" evidence="8">
    <location>
        <begin position="635"/>
        <end position="664"/>
    </location>
</feature>
<feature type="transmembrane region" description="Helical" evidence="8">
    <location>
        <begin position="610"/>
        <end position="629"/>
    </location>
</feature>
<feature type="region of interest" description="Disordered" evidence="7">
    <location>
        <begin position="128"/>
        <end position="153"/>
    </location>
</feature>
<keyword evidence="13" id="KW-1185">Reference proteome</keyword>
<dbReference type="Gene3D" id="2.30.30.60">
    <property type="match status" value="1"/>
</dbReference>
<evidence type="ECO:0000256" key="2">
    <source>
        <dbReference type="ARBA" id="ARBA00008017"/>
    </source>
</evidence>
<comment type="similarity">
    <text evidence="2">Belongs to the MscS (TC 1.A.23) family.</text>
</comment>
<feature type="transmembrane region" description="Helical" evidence="8">
    <location>
        <begin position="313"/>
        <end position="334"/>
    </location>
</feature>
<keyword evidence="6 8" id="KW-0472">Membrane</keyword>
<dbReference type="SUPFAM" id="SSF50182">
    <property type="entry name" value="Sm-like ribonucleoproteins"/>
    <property type="match status" value="1"/>
</dbReference>
<feature type="transmembrane region" description="Helical" evidence="8">
    <location>
        <begin position="437"/>
        <end position="458"/>
    </location>
</feature>
<dbReference type="SUPFAM" id="SSF82689">
    <property type="entry name" value="Mechanosensitive channel protein MscS (YggB), C-terminal domain"/>
    <property type="match status" value="1"/>
</dbReference>
<protein>
    <recommendedName>
        <fullName evidence="14">Small-conductance mechanosensitive channel</fullName>
    </recommendedName>
</protein>
<feature type="region of interest" description="Disordered" evidence="7">
    <location>
        <begin position="831"/>
        <end position="850"/>
    </location>
</feature>
<dbReference type="Gene3D" id="1.10.287.1260">
    <property type="match status" value="1"/>
</dbReference>
<name>A0AAC9JMZ6_9HYPH</name>
<accession>A0AAC9JMZ6</accession>
<feature type="transmembrane region" description="Helical" evidence="8">
    <location>
        <begin position="355"/>
        <end position="374"/>
    </location>
</feature>
<comment type="subcellular location">
    <subcellularLocation>
        <location evidence="1">Cell membrane</location>
        <topology evidence="1">Multi-pass membrane protein</topology>
    </subcellularLocation>
</comment>
<feature type="compositionally biased region" description="Low complexity" evidence="7">
    <location>
        <begin position="833"/>
        <end position="850"/>
    </location>
</feature>
<dbReference type="GO" id="GO:0008381">
    <property type="term" value="F:mechanosensitive monoatomic ion channel activity"/>
    <property type="evidence" value="ECO:0007669"/>
    <property type="project" value="UniProtKB-ARBA"/>
</dbReference>
<evidence type="ECO:0000256" key="6">
    <source>
        <dbReference type="ARBA" id="ARBA00023136"/>
    </source>
</evidence>
<dbReference type="InterPro" id="IPR023408">
    <property type="entry name" value="MscS_beta-dom_sf"/>
</dbReference>
<dbReference type="InterPro" id="IPR006685">
    <property type="entry name" value="MscS_channel_2nd"/>
</dbReference>
<dbReference type="InterPro" id="IPR010920">
    <property type="entry name" value="LSM_dom_sf"/>
</dbReference>
<evidence type="ECO:0000256" key="1">
    <source>
        <dbReference type="ARBA" id="ARBA00004651"/>
    </source>
</evidence>
<dbReference type="InterPro" id="IPR049278">
    <property type="entry name" value="MS_channel_C"/>
</dbReference>
<evidence type="ECO:0008006" key="14">
    <source>
        <dbReference type="Google" id="ProtNLM"/>
    </source>
</evidence>
<proteinExistence type="inferred from homology"/>
<feature type="domain" description="DUF3772" evidence="10">
    <location>
        <begin position="163"/>
        <end position="223"/>
    </location>
</feature>
<dbReference type="KEGG" id="cdq:BOQ54_02660"/>
<dbReference type="PANTHER" id="PTHR30347:SF1">
    <property type="entry name" value="MECHANOSENSITIVE CHANNEL MSCK"/>
    <property type="match status" value="1"/>
</dbReference>
<keyword evidence="3" id="KW-1003">Cell membrane</keyword>
<evidence type="ECO:0000256" key="7">
    <source>
        <dbReference type="SAM" id="MobiDB-lite"/>
    </source>
</evidence>
<evidence type="ECO:0000259" key="9">
    <source>
        <dbReference type="Pfam" id="PF00924"/>
    </source>
</evidence>
<evidence type="ECO:0000313" key="12">
    <source>
        <dbReference type="EMBL" id="APF36358.1"/>
    </source>
</evidence>
<dbReference type="AlphaFoldDB" id="A0AAC9JMZ6"/>
<dbReference type="Pfam" id="PF12607">
    <property type="entry name" value="DUF3772"/>
    <property type="match status" value="1"/>
</dbReference>
<evidence type="ECO:0000256" key="4">
    <source>
        <dbReference type="ARBA" id="ARBA00022692"/>
    </source>
</evidence>
<keyword evidence="4 8" id="KW-0812">Transmembrane</keyword>
<evidence type="ECO:0000259" key="10">
    <source>
        <dbReference type="Pfam" id="PF12607"/>
    </source>
</evidence>
<dbReference type="Pfam" id="PF00924">
    <property type="entry name" value="MS_channel_2nd"/>
    <property type="match status" value="1"/>
</dbReference>
<dbReference type="SUPFAM" id="SSF82861">
    <property type="entry name" value="Mechanosensitive channel protein MscS (YggB), transmembrane region"/>
    <property type="match status" value="1"/>
</dbReference>
<dbReference type="Gene3D" id="3.30.70.100">
    <property type="match status" value="1"/>
</dbReference>
<sequence>MRMTHPVPILRLAAAIVLATSLSIGFCWPASLAAAAQDAAEQRPPVLAAPSGAVAEPGNGQDAAIHRAQLDGVRAQLDQIENALTRQDLSDDDLQRLRQLLEAPAARIQATLTALTPKADAVKERLTQLGPAPAAGAAPETAEISREREERSRSLKELEDTIRLARALQVQSEQIRATLAERRQAAFTRMIFQRTHSLLSPHLWSRLLSALPGEFAALSTVARDWLATFERRARSGEVLALLAALGIGLALHFARVRLLPHVARRPAEVTDPSRLRQSVTALGIVLAQTVPVLAGVLVLYLALESIQLLPPRVAPIVGTFLTSLVFLTFVRSLAHGLLAPGLPAWRLLPAQEVTARILVTAVTTGSALVLLFTTLERIAESIGADYAVLVFLRGVHAVAIAALLAVTLHRTQSTGASDEACLGPYVPDSRAGGPLKALGWLVAAIILIACLAGYIALATFLVEQIVWVATLAAVLFLLLVLVEETFEHAIRPNSRFALSLQTSLGLRRGALDQLSVLAGGTIRILLAIAAIVLVLAPWGIESSDILGSLRSGLAGIQLGEVRLSPTAIAISIVTFLIVIVVTRAVQRWLDQKFLPATELDSGLRNSIRTATGYLGFFLAVALATAQMGLSLEKIAIVAGALSVGIGFGLQSVVNNFVSGLILLWERPIRVGDWVVVGDEQGYVRRINVRATEIETFDRAAVIVPNSNLISGVVKNWVHNNRIGRIIVPVGVSYDADPDEVARILESCAREHSEVLSEPAPTVLFIRFGDSSLDFELRCFVGNVEASLGVKSALLFSIFRKLREAGIEIPYPQRDLHVRGTERLEQVLERLTDATRAPPAPASAAETSQSS</sequence>
<gene>
    <name evidence="12" type="ORF">BOQ54_02660</name>
</gene>
<feature type="compositionally biased region" description="Low complexity" evidence="7">
    <location>
        <begin position="130"/>
        <end position="139"/>
    </location>
</feature>
<evidence type="ECO:0000256" key="5">
    <source>
        <dbReference type="ARBA" id="ARBA00022989"/>
    </source>
</evidence>
<feature type="domain" description="Mechanosensitive ion channel MscS" evidence="9">
    <location>
        <begin position="652"/>
        <end position="717"/>
    </location>
</feature>
<feature type="transmembrane region" description="Helical" evidence="8">
    <location>
        <begin position="464"/>
        <end position="482"/>
    </location>
</feature>
<evidence type="ECO:0000313" key="13">
    <source>
        <dbReference type="Proteomes" id="UP000182703"/>
    </source>
</evidence>
<reference evidence="12 13" key="1">
    <citation type="submission" date="2016-11" db="EMBL/GenBank/DDBJ databases">
        <title>Complete genome sequence of the aerobically denitrifying bacterium Chelatococcus daeguensis TAD1.</title>
        <authorList>
            <person name="Yang Y."/>
            <person name="Huang S."/>
            <person name="Lin E."/>
        </authorList>
    </citation>
    <scope>NUCLEOTIDE SEQUENCE [LARGE SCALE GENOMIC DNA]</scope>
    <source>
        <strain evidence="12 13">TAD1</strain>
    </source>
</reference>
<evidence type="ECO:0000256" key="3">
    <source>
        <dbReference type="ARBA" id="ARBA00022475"/>
    </source>
</evidence>
<feature type="domain" description="Mechanosensitive ion channel MscS C-terminal" evidence="11">
    <location>
        <begin position="727"/>
        <end position="808"/>
    </location>
</feature>
<feature type="transmembrane region" description="Helical" evidence="8">
    <location>
        <begin position="567"/>
        <end position="589"/>
    </location>
</feature>
<dbReference type="PANTHER" id="PTHR30347">
    <property type="entry name" value="POTASSIUM CHANNEL RELATED"/>
    <property type="match status" value="1"/>
</dbReference>
<dbReference type="Pfam" id="PF21082">
    <property type="entry name" value="MS_channel_3rd"/>
    <property type="match status" value="1"/>
</dbReference>
<dbReference type="GO" id="GO:0005886">
    <property type="term" value="C:plasma membrane"/>
    <property type="evidence" value="ECO:0007669"/>
    <property type="project" value="UniProtKB-SubCell"/>
</dbReference>
<dbReference type="InterPro" id="IPR022249">
    <property type="entry name" value="DUF3772"/>
</dbReference>
<evidence type="ECO:0000256" key="8">
    <source>
        <dbReference type="SAM" id="Phobius"/>
    </source>
</evidence>
<feature type="transmembrane region" description="Helical" evidence="8">
    <location>
        <begin position="279"/>
        <end position="301"/>
    </location>
</feature>
<organism evidence="12 13">
    <name type="scientific">Chelatococcus daeguensis</name>
    <dbReference type="NCBI Taxonomy" id="444444"/>
    <lineage>
        <taxon>Bacteria</taxon>
        <taxon>Pseudomonadati</taxon>
        <taxon>Pseudomonadota</taxon>
        <taxon>Alphaproteobacteria</taxon>
        <taxon>Hyphomicrobiales</taxon>
        <taxon>Chelatococcaceae</taxon>
        <taxon>Chelatococcus</taxon>
    </lineage>
</organism>
<evidence type="ECO:0000259" key="11">
    <source>
        <dbReference type="Pfam" id="PF21082"/>
    </source>
</evidence>
<feature type="compositionally biased region" description="Basic and acidic residues" evidence="7">
    <location>
        <begin position="143"/>
        <end position="153"/>
    </location>
</feature>